<dbReference type="EMBL" id="CAWUPB010000913">
    <property type="protein sequence ID" value="CAK7333129.1"/>
    <property type="molecule type" value="Genomic_DNA"/>
</dbReference>
<dbReference type="Proteomes" id="UP001314170">
    <property type="component" value="Unassembled WGS sequence"/>
</dbReference>
<protein>
    <submittedName>
        <fullName evidence="2">Uncharacterized protein</fullName>
    </submittedName>
</protein>
<accession>A0AAV1RGP4</accession>
<gene>
    <name evidence="2" type="ORF">DCAF_LOCUS9330</name>
</gene>
<feature type="compositionally biased region" description="Basic and acidic residues" evidence="1">
    <location>
        <begin position="7"/>
        <end position="21"/>
    </location>
</feature>
<proteinExistence type="predicted"/>
<evidence type="ECO:0000313" key="3">
    <source>
        <dbReference type="Proteomes" id="UP001314170"/>
    </source>
</evidence>
<name>A0AAV1RGP4_9ROSI</name>
<feature type="region of interest" description="Disordered" evidence="1">
    <location>
        <begin position="1"/>
        <end position="21"/>
    </location>
</feature>
<organism evidence="2 3">
    <name type="scientific">Dovyalis caffra</name>
    <dbReference type="NCBI Taxonomy" id="77055"/>
    <lineage>
        <taxon>Eukaryota</taxon>
        <taxon>Viridiplantae</taxon>
        <taxon>Streptophyta</taxon>
        <taxon>Embryophyta</taxon>
        <taxon>Tracheophyta</taxon>
        <taxon>Spermatophyta</taxon>
        <taxon>Magnoliopsida</taxon>
        <taxon>eudicotyledons</taxon>
        <taxon>Gunneridae</taxon>
        <taxon>Pentapetalae</taxon>
        <taxon>rosids</taxon>
        <taxon>fabids</taxon>
        <taxon>Malpighiales</taxon>
        <taxon>Salicaceae</taxon>
        <taxon>Flacourtieae</taxon>
        <taxon>Dovyalis</taxon>
    </lineage>
</organism>
<reference evidence="2 3" key="1">
    <citation type="submission" date="2024-01" db="EMBL/GenBank/DDBJ databases">
        <authorList>
            <person name="Waweru B."/>
        </authorList>
    </citation>
    <scope>NUCLEOTIDE SEQUENCE [LARGE SCALE GENOMIC DNA]</scope>
</reference>
<evidence type="ECO:0000313" key="2">
    <source>
        <dbReference type="EMBL" id="CAK7333129.1"/>
    </source>
</evidence>
<sequence>MNDEVLESQKHGENSRKDSETLKKHYVAGTPHVLLKPIANIDEPACHSSSFDSSADDTREPGYHVMEIVESSRTKA</sequence>
<dbReference type="AlphaFoldDB" id="A0AAV1RGP4"/>
<comment type="caution">
    <text evidence="2">The sequence shown here is derived from an EMBL/GenBank/DDBJ whole genome shotgun (WGS) entry which is preliminary data.</text>
</comment>
<keyword evidence="3" id="KW-1185">Reference proteome</keyword>
<evidence type="ECO:0000256" key="1">
    <source>
        <dbReference type="SAM" id="MobiDB-lite"/>
    </source>
</evidence>